<sequence length="271" mass="29516">MEEGSGALFRQRDTARTNIRAQRRQEETHIVVADVGGKAVEQRVRQLKDRNPQMPDRAASLQDTSGTLRAENGLLKAETVRPCAKRKRGPEHTKGRAQLPTAAKVRRCGFSRTQSQRKAAAAPRALSGCRWFLRNPGVAGCARRGAFHANGQHSHARGRARVFDGDLARALFESVSRRVSNAAERRLPGGWRARRKGVMSAGCRQKRVHRWVAQLDGRTRARSMASLVCAPRASRDESGGARRGTERASKNGRTASAGAAQGPKTAKACAA</sequence>
<dbReference type="AlphaFoldDB" id="F9WPS1"/>
<gene>
    <name evidence="2" type="ORF">TvY486_0022440</name>
</gene>
<organism evidence="2 3">
    <name type="scientific">Trypanosoma vivax (strain Y486)</name>
    <dbReference type="NCBI Taxonomy" id="1055687"/>
    <lineage>
        <taxon>Eukaryota</taxon>
        <taxon>Discoba</taxon>
        <taxon>Euglenozoa</taxon>
        <taxon>Kinetoplastea</taxon>
        <taxon>Metakinetoplastina</taxon>
        <taxon>Trypanosomatida</taxon>
        <taxon>Trypanosomatidae</taxon>
        <taxon>Trypanosoma</taxon>
        <taxon>Duttonella</taxon>
    </lineage>
</organism>
<feature type="compositionally biased region" description="Basic and acidic residues" evidence="1">
    <location>
        <begin position="233"/>
        <end position="249"/>
    </location>
</feature>
<reference evidence="2 3" key="1">
    <citation type="journal article" date="2012" name="Proc. Natl. Acad. Sci. U.S.A.">
        <title>Antigenic diversity is generated by distinct evolutionary mechanisms in African trypanosome species.</title>
        <authorList>
            <person name="Jackson A.P."/>
            <person name="Berry A."/>
            <person name="Aslett M."/>
            <person name="Allison H.C."/>
            <person name="Burton P."/>
            <person name="Vavrova-Anderson J."/>
            <person name="Brown R."/>
            <person name="Browne H."/>
            <person name="Corton N."/>
            <person name="Hauser H."/>
            <person name="Gamble J."/>
            <person name="Gilderthorp R."/>
            <person name="Marcello L."/>
            <person name="McQuillan J."/>
            <person name="Otto T.D."/>
            <person name="Quail M.A."/>
            <person name="Sanders M.J."/>
            <person name="van Tonder A."/>
            <person name="Ginger M.L."/>
            <person name="Field M.C."/>
            <person name="Barry J.D."/>
            <person name="Hertz-Fowler C."/>
            <person name="Berriman M."/>
        </authorList>
    </citation>
    <scope>NUCLEOTIDE SEQUENCE</scope>
    <source>
        <strain evidence="2 3">Y486</strain>
    </source>
</reference>
<evidence type="ECO:0000256" key="1">
    <source>
        <dbReference type="SAM" id="MobiDB-lite"/>
    </source>
</evidence>
<dbReference type="Proteomes" id="UP000009027">
    <property type="component" value="Unassembled WGS sequence"/>
</dbReference>
<feature type="region of interest" description="Disordered" evidence="1">
    <location>
        <begin position="1"/>
        <end position="25"/>
    </location>
</feature>
<name>F9WPS1_TRYVY</name>
<keyword evidence="3" id="KW-1185">Reference proteome</keyword>
<protein>
    <submittedName>
        <fullName evidence="2">Uncharacterized protein</fullName>
    </submittedName>
</protein>
<evidence type="ECO:0000313" key="2">
    <source>
        <dbReference type="EMBL" id="CCD19548.1"/>
    </source>
</evidence>
<feature type="region of interest" description="Disordered" evidence="1">
    <location>
        <begin position="230"/>
        <end position="271"/>
    </location>
</feature>
<dbReference type="EMBL" id="CAEX01003649">
    <property type="protein sequence ID" value="CCD19548.1"/>
    <property type="molecule type" value="Genomic_DNA"/>
</dbReference>
<evidence type="ECO:0000313" key="3">
    <source>
        <dbReference type="Proteomes" id="UP000009027"/>
    </source>
</evidence>
<accession>F9WPS1</accession>
<dbReference type="VEuPathDB" id="TriTrypDB:TvY486_0022440"/>
<proteinExistence type="predicted"/>